<organism evidence="2 3">
    <name type="scientific">[Eubacterium] siraeum</name>
    <dbReference type="NCBI Taxonomy" id="39492"/>
    <lineage>
        <taxon>Bacteria</taxon>
        <taxon>Bacillati</taxon>
        <taxon>Bacillota</taxon>
        <taxon>Clostridia</taxon>
        <taxon>Eubacteriales</taxon>
        <taxon>Oscillospiraceae</taxon>
        <taxon>Oscillospiraceae incertae sedis</taxon>
    </lineage>
</organism>
<evidence type="ECO:0000313" key="2">
    <source>
        <dbReference type="EMBL" id="CUQ86815.1"/>
    </source>
</evidence>
<feature type="compositionally biased region" description="Basic and acidic residues" evidence="1">
    <location>
        <begin position="25"/>
        <end position="62"/>
    </location>
</feature>
<evidence type="ECO:0000256" key="1">
    <source>
        <dbReference type="SAM" id="MobiDB-lite"/>
    </source>
</evidence>
<feature type="compositionally biased region" description="Basic and acidic residues" evidence="1">
    <location>
        <begin position="133"/>
        <end position="157"/>
    </location>
</feature>
<name>A0A174ZHM4_9FIRM</name>
<sequence length="178" mass="20685">MNVTFKQTGIYSPSQIKTNQQKPLNKADSDKSENKEKISANLDKHAEEKTRLEQLREQKQQEYDSVIQQLEKQREAEKQAEKSGKKFTDYGKLLKIAMRIMNGDKVPMTDRKKLAEEMPDLYKQAILMRRLDNDKPRKYKSEYEDDKDKTTVEKMLDGMDGSDDPSDIMTDLLGSTDK</sequence>
<proteinExistence type="predicted"/>
<reference evidence="2 3" key="1">
    <citation type="submission" date="2015-09" db="EMBL/GenBank/DDBJ databases">
        <authorList>
            <consortium name="Pathogen Informatics"/>
        </authorList>
    </citation>
    <scope>NUCLEOTIDE SEQUENCE [LARGE SCALE GENOMIC DNA]</scope>
    <source>
        <strain evidence="2 3">2789STDY5834928</strain>
    </source>
</reference>
<feature type="compositionally biased region" description="Polar residues" evidence="1">
    <location>
        <begin position="1"/>
        <end position="23"/>
    </location>
</feature>
<dbReference type="STRING" id="39492.ERS852540_01371"/>
<dbReference type="Proteomes" id="UP000095662">
    <property type="component" value="Unassembled WGS sequence"/>
</dbReference>
<evidence type="ECO:0000313" key="3">
    <source>
        <dbReference type="Proteomes" id="UP000095662"/>
    </source>
</evidence>
<dbReference type="AlphaFoldDB" id="A0A174ZHM4"/>
<protein>
    <submittedName>
        <fullName evidence="2">Uncharacterized protein</fullName>
    </submittedName>
</protein>
<dbReference type="EMBL" id="CZBY01000010">
    <property type="protein sequence ID" value="CUQ86815.1"/>
    <property type="molecule type" value="Genomic_DNA"/>
</dbReference>
<gene>
    <name evidence="2" type="ORF">ERS852540_01371</name>
</gene>
<feature type="region of interest" description="Disordered" evidence="1">
    <location>
        <begin position="133"/>
        <end position="178"/>
    </location>
</feature>
<feature type="region of interest" description="Disordered" evidence="1">
    <location>
        <begin position="1"/>
        <end position="62"/>
    </location>
</feature>
<accession>A0A174ZHM4</accession>